<accession>A0AAX2ADA3</accession>
<keyword evidence="4 6" id="KW-1133">Transmembrane helix</keyword>
<keyword evidence="3 6" id="KW-0812">Transmembrane</keyword>
<keyword evidence="2" id="KW-1003">Cell membrane</keyword>
<keyword evidence="5 6" id="KW-0472">Membrane</keyword>
<dbReference type="EMBL" id="CP031217">
    <property type="protein sequence ID" value="AXH12233.1"/>
    <property type="molecule type" value="Genomic_DNA"/>
</dbReference>
<feature type="transmembrane region" description="Helical" evidence="6">
    <location>
        <begin position="151"/>
        <end position="171"/>
    </location>
</feature>
<sequence length="592" mass="65799">MVKKTLIISILLIIAYFVISEDNIKIILSGIAIFLIGMHFMEDGFKLFSGGTLEKILEKFTSTNARALTTGFITTSIVQSSSLISVIVISFLSVELISLAKGIAIIFGANLGSTTTAWIVSSFGLNLKISIYAMPMIIFGVIFRFSKNSTYVGLGNILLGLGFIFLGISYMKEGFDTLKDSIDLAAYSVGGYLGIFIYILIGAIATVVIQSSSATMAIIITALAGANILYIDALALAIGANVGTTVTAVIGSLTSNENGKRLAFAHFVFNIFTGLLAVVLIYTLRDLVEFLSPMLGIAADNYTMKLALFHTLFNLLGIIVLYPFISKIVTLAEKLISDKYKKSSKPLYLAQANIKIPYNAMVSIQKETIRLYDNAQKAILHALSVHTSQLNTKEDIAKVVNQNSKIDTNLDDIYQKELKSLYSDIIEYALISQQNMNQEQSKYVTDLKIISNLIIKTLKDTRDIQKNVNFYLNSKNEYIKEEYRFIKEELVTFIFEVNELKKDFESDSETDELEVSTQIQVDKERLQKLDVIHNGRIDSLIKDEKITSKMATSIINDTSTAYTICTNLLNIANVMFIRDKNLRELGELDEVK</sequence>
<evidence type="ECO:0000256" key="5">
    <source>
        <dbReference type="ARBA" id="ARBA00023136"/>
    </source>
</evidence>
<reference evidence="8 10" key="1">
    <citation type="submission" date="2017-10" db="EMBL/GenBank/DDBJ databases">
        <title>Genomics of the genus Arcobacter.</title>
        <authorList>
            <person name="Perez-Cataluna A."/>
            <person name="Figueras M.J."/>
        </authorList>
    </citation>
    <scope>NUCLEOTIDE SEQUENCE [LARGE SCALE GENOMIC DNA]</scope>
    <source>
        <strain evidence="8 10">CECT 7835</strain>
    </source>
</reference>
<organism evidence="8 10">
    <name type="scientific">Halarcobacter bivalviorum</name>
    <dbReference type="NCBI Taxonomy" id="663364"/>
    <lineage>
        <taxon>Bacteria</taxon>
        <taxon>Pseudomonadati</taxon>
        <taxon>Campylobacterota</taxon>
        <taxon>Epsilonproteobacteria</taxon>
        <taxon>Campylobacterales</taxon>
        <taxon>Arcobacteraceae</taxon>
        <taxon>Halarcobacter</taxon>
    </lineage>
</organism>
<dbReference type="RefSeq" id="WP_114839072.1">
    <property type="nucleotide sequence ID" value="NZ_CP031217.1"/>
</dbReference>
<name>A0AAX2ADA3_9BACT</name>
<feature type="transmembrane region" description="Helical" evidence="6">
    <location>
        <begin position="304"/>
        <end position="325"/>
    </location>
</feature>
<dbReference type="GO" id="GO:0044341">
    <property type="term" value="P:sodium-dependent phosphate transport"/>
    <property type="evidence" value="ECO:0007669"/>
    <property type="project" value="InterPro"/>
</dbReference>
<protein>
    <submittedName>
        <fullName evidence="8">Sodium:pantothenate symporter</fullName>
    </submittedName>
    <submittedName>
        <fullName evidence="7">Sodium:phosphate symporter</fullName>
    </submittedName>
</protein>
<dbReference type="Proteomes" id="UP000253850">
    <property type="component" value="Chromosome"/>
</dbReference>
<keyword evidence="10" id="KW-1185">Reference proteome</keyword>
<dbReference type="NCBIfam" id="NF037997">
    <property type="entry name" value="Na_Pi_symport"/>
    <property type="match status" value="1"/>
</dbReference>
<feature type="transmembrane region" description="Helical" evidence="6">
    <location>
        <begin position="68"/>
        <end position="93"/>
    </location>
</feature>
<dbReference type="GO" id="GO:0005886">
    <property type="term" value="C:plasma membrane"/>
    <property type="evidence" value="ECO:0007669"/>
    <property type="project" value="UniProtKB-SubCell"/>
</dbReference>
<feature type="transmembrane region" description="Helical" evidence="6">
    <location>
        <begin position="127"/>
        <end position="145"/>
    </location>
</feature>
<dbReference type="EMBL" id="PDKM01000001">
    <property type="protein sequence ID" value="RXK11339.1"/>
    <property type="molecule type" value="Genomic_DNA"/>
</dbReference>
<evidence type="ECO:0000256" key="2">
    <source>
        <dbReference type="ARBA" id="ARBA00022475"/>
    </source>
</evidence>
<dbReference type="InterPro" id="IPR003841">
    <property type="entry name" value="Na/Pi_transpt"/>
</dbReference>
<feature type="transmembrane region" description="Helical" evidence="6">
    <location>
        <begin position="192"/>
        <end position="222"/>
    </location>
</feature>
<evidence type="ECO:0000313" key="10">
    <source>
        <dbReference type="Proteomes" id="UP000289193"/>
    </source>
</evidence>
<gene>
    <name evidence="7" type="ORF">ABIV_1233</name>
    <name evidence="8" type="ORF">CRV05_02925</name>
</gene>
<comment type="subcellular location">
    <subcellularLocation>
        <location evidence="1">Cell membrane</location>
        <topology evidence="1">Multi-pass membrane protein</topology>
    </subcellularLocation>
</comment>
<dbReference type="Pfam" id="PF02690">
    <property type="entry name" value="Na_Pi_cotrans"/>
    <property type="match status" value="2"/>
</dbReference>
<evidence type="ECO:0000256" key="1">
    <source>
        <dbReference type="ARBA" id="ARBA00004651"/>
    </source>
</evidence>
<feature type="transmembrane region" description="Helical" evidence="6">
    <location>
        <begin position="99"/>
        <end position="120"/>
    </location>
</feature>
<dbReference type="PANTHER" id="PTHR10010">
    <property type="entry name" value="SOLUTE CARRIER FAMILY 34 SODIUM PHOSPHATE , MEMBER 2-RELATED"/>
    <property type="match status" value="1"/>
</dbReference>
<proteinExistence type="predicted"/>
<evidence type="ECO:0000256" key="4">
    <source>
        <dbReference type="ARBA" id="ARBA00022989"/>
    </source>
</evidence>
<feature type="transmembrane region" description="Helical" evidence="6">
    <location>
        <begin position="228"/>
        <end position="250"/>
    </location>
</feature>
<dbReference type="GO" id="GO:0005436">
    <property type="term" value="F:sodium:phosphate symporter activity"/>
    <property type="evidence" value="ECO:0007669"/>
    <property type="project" value="InterPro"/>
</dbReference>
<evidence type="ECO:0000313" key="7">
    <source>
        <dbReference type="EMBL" id="AXH12233.1"/>
    </source>
</evidence>
<dbReference type="PANTHER" id="PTHR10010:SF46">
    <property type="entry name" value="SODIUM-DEPENDENT PHOSPHATE TRANSPORT PROTEIN 2B"/>
    <property type="match status" value="1"/>
</dbReference>
<evidence type="ECO:0000256" key="3">
    <source>
        <dbReference type="ARBA" id="ARBA00022692"/>
    </source>
</evidence>
<dbReference type="AlphaFoldDB" id="A0AAX2ADA3"/>
<feature type="transmembrane region" description="Helical" evidence="6">
    <location>
        <begin position="262"/>
        <end position="284"/>
    </location>
</feature>
<evidence type="ECO:0000256" key="6">
    <source>
        <dbReference type="SAM" id="Phobius"/>
    </source>
</evidence>
<dbReference type="Proteomes" id="UP000289193">
    <property type="component" value="Unassembled WGS sequence"/>
</dbReference>
<reference evidence="7 9" key="2">
    <citation type="submission" date="2018-07" db="EMBL/GenBank/DDBJ databases">
        <title>Complete genome of the Arcobacter bivalviorum type strain LMG 26154.</title>
        <authorList>
            <person name="Miller W.G."/>
            <person name="Yee E."/>
            <person name="Bono J.L."/>
        </authorList>
    </citation>
    <scope>NUCLEOTIDE SEQUENCE [LARGE SCALE GENOMIC DNA]</scope>
    <source>
        <strain evidence="7 9">LMG 26154</strain>
    </source>
</reference>
<evidence type="ECO:0000313" key="9">
    <source>
        <dbReference type="Proteomes" id="UP000253850"/>
    </source>
</evidence>
<dbReference type="KEGG" id="hbv:ABIV_1233"/>
<evidence type="ECO:0000313" key="8">
    <source>
        <dbReference type="EMBL" id="RXK11339.1"/>
    </source>
</evidence>